<accession>A0A916VUZ9</accession>
<evidence type="ECO:0000256" key="1">
    <source>
        <dbReference type="SAM" id="Phobius"/>
    </source>
</evidence>
<dbReference type="Proteomes" id="UP000596977">
    <property type="component" value="Unassembled WGS sequence"/>
</dbReference>
<dbReference type="EMBL" id="BMKB01000001">
    <property type="protein sequence ID" value="GGA39402.1"/>
    <property type="molecule type" value="Genomic_DNA"/>
</dbReference>
<evidence type="ECO:0000259" key="2">
    <source>
        <dbReference type="Pfam" id="PF07811"/>
    </source>
</evidence>
<dbReference type="AlphaFoldDB" id="A0A916VUZ9"/>
<name>A0A916VUZ9_9HYPH</name>
<evidence type="ECO:0000313" key="4">
    <source>
        <dbReference type="Proteomes" id="UP000596977"/>
    </source>
</evidence>
<feature type="transmembrane region" description="Helical" evidence="1">
    <location>
        <begin position="21"/>
        <end position="42"/>
    </location>
</feature>
<reference evidence="3 4" key="1">
    <citation type="journal article" date="2014" name="Int. J. Syst. Evol. Microbiol.">
        <title>Complete genome sequence of Corynebacterium casei LMG S-19264T (=DSM 44701T), isolated from a smear-ripened cheese.</title>
        <authorList>
            <consortium name="US DOE Joint Genome Institute (JGI-PGF)"/>
            <person name="Walter F."/>
            <person name="Albersmeier A."/>
            <person name="Kalinowski J."/>
            <person name="Ruckert C."/>
        </authorList>
    </citation>
    <scope>NUCLEOTIDE SEQUENCE [LARGE SCALE GENOMIC DNA]</scope>
    <source>
        <strain evidence="3 4">CGMCC 1.15896</strain>
    </source>
</reference>
<keyword evidence="4" id="KW-1185">Reference proteome</keyword>
<feature type="domain" description="TadE-like" evidence="2">
    <location>
        <begin position="21"/>
        <end position="59"/>
    </location>
</feature>
<keyword evidence="1" id="KW-1133">Transmembrane helix</keyword>
<keyword evidence="1" id="KW-0472">Membrane</keyword>
<keyword evidence="1" id="KW-0812">Transmembrane</keyword>
<gene>
    <name evidence="3" type="ORF">GCM10011499_06070</name>
</gene>
<organism evidence="3 4">
    <name type="scientific">Pelagibacterium lentulum</name>
    <dbReference type="NCBI Taxonomy" id="2029865"/>
    <lineage>
        <taxon>Bacteria</taxon>
        <taxon>Pseudomonadati</taxon>
        <taxon>Pseudomonadota</taxon>
        <taxon>Alphaproteobacteria</taxon>
        <taxon>Hyphomicrobiales</taxon>
        <taxon>Devosiaceae</taxon>
        <taxon>Pelagibacterium</taxon>
    </lineage>
</organism>
<dbReference type="Pfam" id="PF07811">
    <property type="entry name" value="TadE"/>
    <property type="match status" value="1"/>
</dbReference>
<evidence type="ECO:0000313" key="3">
    <source>
        <dbReference type="EMBL" id="GGA39402.1"/>
    </source>
</evidence>
<proteinExistence type="predicted"/>
<comment type="caution">
    <text evidence="3">The sequence shown here is derived from an EMBL/GenBank/DDBJ whole genome shotgun (WGS) entry which is preliminary data.</text>
</comment>
<dbReference type="OrthoDB" id="7189296at2"/>
<dbReference type="InterPro" id="IPR012495">
    <property type="entry name" value="TadE-like_dom"/>
</dbReference>
<sequence>MGAGACVMIKKIRQFLDNARGVAAVEFALIIPLLLTMFIGSVDLSQGISTDRKLANAVSTLGDLVAQAPGNIRQNILDDYFSASQAIMLPYDGSRAQLIVSVAHIDNDGVARILWSRAHNGASAHTQDSVYSLPSEITDIARDAYVVISEGSYEYRPVGGFVLKANIPLYKEFFYLPRFGEVITQNG</sequence>
<protein>
    <submittedName>
        <fullName evidence="3">Pilus assembly protein</fullName>
    </submittedName>
</protein>